<dbReference type="InterPro" id="IPR006405">
    <property type="entry name" value="Nic_PRibTrfase_pncB"/>
</dbReference>
<dbReference type="RefSeq" id="WP_121011513.1">
    <property type="nucleotide sequence ID" value="NZ_RCCJ01000001.1"/>
</dbReference>
<evidence type="ECO:0000256" key="1">
    <source>
        <dbReference type="ARBA" id="ARBA00004952"/>
    </source>
</evidence>
<dbReference type="NCBIfam" id="TIGR01513">
    <property type="entry name" value="NAPRTase_put"/>
    <property type="match status" value="1"/>
</dbReference>
<keyword evidence="7 9" id="KW-0808">Transferase</keyword>
<dbReference type="Pfam" id="PF17767">
    <property type="entry name" value="NAPRTase_N"/>
    <property type="match status" value="1"/>
</dbReference>
<reference evidence="13 14" key="1">
    <citation type="submission" date="2018-10" db="EMBL/GenBank/DDBJ databases">
        <title>Genomic Encyclopedia of Archaeal and Bacterial Type Strains, Phase II (KMG-II): from individual species to whole genera.</title>
        <authorList>
            <person name="Goeker M."/>
        </authorList>
    </citation>
    <scope>NUCLEOTIDE SEQUENCE [LARGE SCALE GENOMIC DNA]</scope>
    <source>
        <strain evidence="13 14">DSM 16510</strain>
    </source>
</reference>
<dbReference type="Pfam" id="PF04095">
    <property type="entry name" value="NAPRTase"/>
    <property type="match status" value="1"/>
</dbReference>
<dbReference type="PANTHER" id="PTHR11098:SF1">
    <property type="entry name" value="NICOTINATE PHOSPHORIBOSYLTRANSFERASE"/>
    <property type="match status" value="1"/>
</dbReference>
<feature type="domain" description="Nicotinate phosphoribosyltransferase N-terminal" evidence="11">
    <location>
        <begin position="6"/>
        <end position="128"/>
    </location>
</feature>
<dbReference type="Gene3D" id="3.20.140.10">
    <property type="entry name" value="nicotinate phosphoribosyltransferase"/>
    <property type="match status" value="1"/>
</dbReference>
<keyword evidence="14" id="KW-1185">Reference proteome</keyword>
<evidence type="ECO:0000313" key="13">
    <source>
        <dbReference type="EMBL" id="RLJ70946.1"/>
    </source>
</evidence>
<dbReference type="GO" id="GO:0047280">
    <property type="term" value="F:nicotinamide phosphoribosyltransferase activity"/>
    <property type="evidence" value="ECO:0007669"/>
    <property type="project" value="UniProtKB-ARBA"/>
</dbReference>
<dbReference type="OrthoDB" id="9770610at2"/>
<comment type="caution">
    <text evidence="13">The sequence shown here is derived from an EMBL/GenBank/DDBJ whole genome shotgun (WGS) entry which is preliminary data.</text>
</comment>
<keyword evidence="13" id="KW-0328">Glycosyltransferase</keyword>
<keyword evidence="4" id="KW-0597">Phosphoprotein</keyword>
<dbReference type="SUPFAM" id="SSF54675">
    <property type="entry name" value="Nicotinate/Quinolinate PRTase N-terminal domain-like"/>
    <property type="match status" value="1"/>
</dbReference>
<dbReference type="GO" id="GO:0005829">
    <property type="term" value="C:cytosol"/>
    <property type="evidence" value="ECO:0007669"/>
    <property type="project" value="TreeGrafter"/>
</dbReference>
<accession>A0A497XPL3</accession>
<keyword evidence="5 9" id="KW-0436">Ligase</keyword>
<dbReference type="FunFam" id="3.20.20.70:FF:000076">
    <property type="entry name" value="Nicotinate phosphoribosyltransferase"/>
    <property type="match status" value="1"/>
</dbReference>
<dbReference type="EMBL" id="RCCJ01000001">
    <property type="protein sequence ID" value="RLJ70946.1"/>
    <property type="molecule type" value="Genomic_DNA"/>
</dbReference>
<organism evidence="13 14">
    <name type="scientific">Hydrogenivirga caldilitoris</name>
    <dbReference type="NCBI Taxonomy" id="246264"/>
    <lineage>
        <taxon>Bacteria</taxon>
        <taxon>Pseudomonadati</taxon>
        <taxon>Aquificota</taxon>
        <taxon>Aquificia</taxon>
        <taxon>Aquificales</taxon>
        <taxon>Aquificaceae</taxon>
        <taxon>Hydrogenivirga</taxon>
    </lineage>
</organism>
<evidence type="ECO:0000256" key="7">
    <source>
        <dbReference type="ARBA" id="ARBA00022679"/>
    </source>
</evidence>
<dbReference type="InterPro" id="IPR041525">
    <property type="entry name" value="N/Namide_PRibTrfase"/>
</dbReference>
<dbReference type="PIRSF" id="PIRSF000484">
    <property type="entry name" value="NAPRT"/>
    <property type="match status" value="1"/>
</dbReference>
<feature type="domain" description="Nicotinate/nicotinamide phosphoribosyltransferase" evidence="10">
    <location>
        <begin position="150"/>
        <end position="336"/>
    </location>
</feature>
<dbReference type="Pfam" id="PF17956">
    <property type="entry name" value="NAPRTase_C"/>
    <property type="match status" value="1"/>
</dbReference>
<evidence type="ECO:0000259" key="11">
    <source>
        <dbReference type="Pfam" id="PF17767"/>
    </source>
</evidence>
<evidence type="ECO:0000256" key="2">
    <source>
        <dbReference type="ARBA" id="ARBA00010897"/>
    </source>
</evidence>
<evidence type="ECO:0000256" key="6">
    <source>
        <dbReference type="ARBA" id="ARBA00022642"/>
    </source>
</evidence>
<dbReference type="AlphaFoldDB" id="A0A497XPL3"/>
<dbReference type="SUPFAM" id="SSF51690">
    <property type="entry name" value="Nicotinate/Quinolinate PRTase C-terminal domain-like"/>
    <property type="match status" value="1"/>
</dbReference>
<dbReference type="Gene3D" id="3.20.20.70">
    <property type="entry name" value="Aldolase class I"/>
    <property type="match status" value="1"/>
</dbReference>
<comment type="catalytic activity">
    <reaction evidence="8 9">
        <text>5-phospho-alpha-D-ribose 1-diphosphate + nicotinate + ATP + H2O = nicotinate beta-D-ribonucleotide + ADP + phosphate + diphosphate</text>
        <dbReference type="Rhea" id="RHEA:36163"/>
        <dbReference type="ChEBI" id="CHEBI:15377"/>
        <dbReference type="ChEBI" id="CHEBI:30616"/>
        <dbReference type="ChEBI" id="CHEBI:32544"/>
        <dbReference type="ChEBI" id="CHEBI:33019"/>
        <dbReference type="ChEBI" id="CHEBI:43474"/>
        <dbReference type="ChEBI" id="CHEBI:57502"/>
        <dbReference type="ChEBI" id="CHEBI:58017"/>
        <dbReference type="ChEBI" id="CHEBI:456216"/>
        <dbReference type="EC" id="6.3.4.21"/>
    </reaction>
</comment>
<evidence type="ECO:0000259" key="10">
    <source>
        <dbReference type="Pfam" id="PF04095"/>
    </source>
</evidence>
<feature type="domain" description="Nicotinate phosphoribosyltransferase C-terminal" evidence="12">
    <location>
        <begin position="368"/>
        <end position="419"/>
    </location>
</feature>
<sequence>MEKLGLCTDLYELTMAQSYLEHGKTGNAVFSLFVRKLPEARNFLVSCGLETLLEQLERFRFGDEELKYLKNLGRFSTDFLDYLRDYEFRGNIYAIPEGRIFFQNEPIVQFEGSLPEVQILETLVINIIHFQTVIASKAVRSFLVSRGKALVDFGFRRAHGLEAGIYAARASYISGFAGTSNLEAGRRFGIPVFGTVAHSYIMIFDREEEAFKAFAESFPKNAVFLLDTYDTIEAAKKTVQLARKGVPVVGVRLDSGDIEYLSKEVRRILDEGGLKEVKIIVSGGVDEYRIDKWLSKGCPIDAFGVGTKFITSADAPYLDMAYKLVEYEGKPKVKTSPGKATFPFKRQVYRFYGEKGMERDEVVIYGEEAEGESLVDKVIEGGSLKIKLPSLNEIRERMMEDIERLPPELKSLEKHDYRVIIK</sequence>
<dbReference type="InterPro" id="IPR041619">
    <property type="entry name" value="NAPRTase_C"/>
</dbReference>
<dbReference type="EC" id="6.3.4.21" evidence="3 9"/>
<dbReference type="InterPro" id="IPR040727">
    <property type="entry name" value="NAPRTase_N"/>
</dbReference>
<evidence type="ECO:0000313" key="14">
    <source>
        <dbReference type="Proteomes" id="UP000267841"/>
    </source>
</evidence>
<comment type="function">
    <text evidence="9">Catalyzes the first step in the biosynthesis of NAD from nicotinic acid, the ATP-dependent synthesis of beta-nicotinate D-ribonucleotide from nicotinate and 5-phospho-D-ribose 1-phosphate.</text>
</comment>
<comment type="similarity">
    <text evidence="2 9">Belongs to the NAPRTase family.</text>
</comment>
<dbReference type="UniPathway" id="UPA00253">
    <property type="reaction ID" value="UER00457"/>
</dbReference>
<comment type="pathway">
    <text evidence="1 9">Cofactor biosynthesis; NAD(+) biosynthesis; nicotinate D-ribonucleotide from nicotinate: step 1/1.</text>
</comment>
<evidence type="ECO:0000256" key="8">
    <source>
        <dbReference type="ARBA" id="ARBA00048668"/>
    </source>
</evidence>
<name>A0A497XPL3_9AQUI</name>
<keyword evidence="6 9" id="KW-0662">Pyridine nucleotide biosynthesis</keyword>
<dbReference type="NCBIfam" id="NF009131">
    <property type="entry name" value="PRK12484.1"/>
    <property type="match status" value="1"/>
</dbReference>
<dbReference type="GO" id="GO:0034355">
    <property type="term" value="P:NAD+ biosynthetic process via the salvage pathway"/>
    <property type="evidence" value="ECO:0007669"/>
    <property type="project" value="TreeGrafter"/>
</dbReference>
<dbReference type="NCBIfam" id="NF006696">
    <property type="entry name" value="PRK09243.1-3"/>
    <property type="match status" value="1"/>
</dbReference>
<dbReference type="InterPro" id="IPR007229">
    <property type="entry name" value="Nic_PRibTrfase-Fam"/>
</dbReference>
<protein>
    <recommendedName>
        <fullName evidence="3 9">Nicotinate phosphoribosyltransferase</fullName>
        <ecNumber evidence="3 9">6.3.4.21</ecNumber>
    </recommendedName>
</protein>
<dbReference type="Proteomes" id="UP000267841">
    <property type="component" value="Unassembled WGS sequence"/>
</dbReference>
<evidence type="ECO:0000256" key="3">
    <source>
        <dbReference type="ARBA" id="ARBA00013236"/>
    </source>
</evidence>
<evidence type="ECO:0000256" key="9">
    <source>
        <dbReference type="RuleBase" id="RU365100"/>
    </source>
</evidence>
<evidence type="ECO:0000259" key="12">
    <source>
        <dbReference type="Pfam" id="PF17956"/>
    </source>
</evidence>
<proteinExistence type="inferred from homology"/>
<dbReference type="InterPro" id="IPR013785">
    <property type="entry name" value="Aldolase_TIM"/>
</dbReference>
<dbReference type="CDD" id="cd01570">
    <property type="entry name" value="NAPRTase_A"/>
    <property type="match status" value="1"/>
</dbReference>
<dbReference type="InterPro" id="IPR036068">
    <property type="entry name" value="Nicotinate_pribotase-like_C"/>
</dbReference>
<gene>
    <name evidence="13" type="ORF">BCF55_1234</name>
</gene>
<dbReference type="PANTHER" id="PTHR11098">
    <property type="entry name" value="NICOTINATE PHOSPHORIBOSYLTRANSFERASE"/>
    <property type="match status" value="1"/>
</dbReference>
<evidence type="ECO:0000256" key="5">
    <source>
        <dbReference type="ARBA" id="ARBA00022598"/>
    </source>
</evidence>
<evidence type="ECO:0000256" key="4">
    <source>
        <dbReference type="ARBA" id="ARBA00022553"/>
    </source>
</evidence>
<dbReference type="GO" id="GO:0004516">
    <property type="term" value="F:nicotinate phosphoribosyltransferase activity"/>
    <property type="evidence" value="ECO:0007669"/>
    <property type="project" value="UniProtKB-UniRule"/>
</dbReference>
<comment type="PTM">
    <text evidence="9">Transiently phosphorylated on a His residue during the reaction cycle. Phosphorylation strongly increases the affinity for substrates and increases the rate of nicotinate D-ribonucleotide production. Dephosphorylation regenerates the low-affinity form of the enzyme, leading to product release.</text>
</comment>